<dbReference type="Proteomes" id="UP001428341">
    <property type="component" value="Unassembled WGS sequence"/>
</dbReference>
<dbReference type="EMBL" id="JBCGBO010000002">
    <property type="protein sequence ID" value="KAK9222620.1"/>
    <property type="molecule type" value="Genomic_DNA"/>
</dbReference>
<sequence length="68" mass="7215">MSFTVIAKVSDFEVAGAHVGRRSIGEQQVASAFCGVHTGHRQCLLAQTSCSPTTPPAGPIPNQEFRTM</sequence>
<accession>A0AAP0MVA6</accession>
<name>A0AAP0MVA6_9ROSI</name>
<proteinExistence type="predicted"/>
<keyword evidence="2" id="KW-1185">Reference proteome</keyword>
<evidence type="ECO:0000313" key="2">
    <source>
        <dbReference type="Proteomes" id="UP001428341"/>
    </source>
</evidence>
<protein>
    <submittedName>
        <fullName evidence="1">Uncharacterized protein</fullName>
    </submittedName>
</protein>
<reference evidence="1 2" key="1">
    <citation type="submission" date="2024-05" db="EMBL/GenBank/DDBJ databases">
        <title>Haplotype-resolved chromosome-level genome assembly of Huyou (Citrus changshanensis).</title>
        <authorList>
            <person name="Miao C."/>
            <person name="Chen W."/>
            <person name="Wu Y."/>
            <person name="Wang L."/>
            <person name="Zhao S."/>
            <person name="Grierson D."/>
            <person name="Xu C."/>
            <person name="Chen K."/>
        </authorList>
    </citation>
    <scope>NUCLEOTIDE SEQUENCE [LARGE SCALE GENOMIC DNA]</scope>
    <source>
        <strain evidence="1">01-14</strain>
        <tissue evidence="1">Leaf</tissue>
    </source>
</reference>
<gene>
    <name evidence="1" type="ORF">WN944_011056</name>
</gene>
<organism evidence="1 2">
    <name type="scientific">Citrus x changshan-huyou</name>
    <dbReference type="NCBI Taxonomy" id="2935761"/>
    <lineage>
        <taxon>Eukaryota</taxon>
        <taxon>Viridiplantae</taxon>
        <taxon>Streptophyta</taxon>
        <taxon>Embryophyta</taxon>
        <taxon>Tracheophyta</taxon>
        <taxon>Spermatophyta</taxon>
        <taxon>Magnoliopsida</taxon>
        <taxon>eudicotyledons</taxon>
        <taxon>Gunneridae</taxon>
        <taxon>Pentapetalae</taxon>
        <taxon>rosids</taxon>
        <taxon>malvids</taxon>
        <taxon>Sapindales</taxon>
        <taxon>Rutaceae</taxon>
        <taxon>Aurantioideae</taxon>
        <taxon>Citrus</taxon>
    </lineage>
</organism>
<comment type="caution">
    <text evidence="1">The sequence shown here is derived from an EMBL/GenBank/DDBJ whole genome shotgun (WGS) entry which is preliminary data.</text>
</comment>
<dbReference type="AlphaFoldDB" id="A0AAP0MVA6"/>
<evidence type="ECO:0000313" key="1">
    <source>
        <dbReference type="EMBL" id="KAK9222620.1"/>
    </source>
</evidence>